<keyword evidence="3" id="KW-1185">Reference proteome</keyword>
<dbReference type="AlphaFoldDB" id="A0A834UB99"/>
<feature type="compositionally biased region" description="Pro residues" evidence="1">
    <location>
        <begin position="22"/>
        <end position="34"/>
    </location>
</feature>
<protein>
    <submittedName>
        <fullName evidence="2">Uncharacterized protein</fullName>
    </submittedName>
</protein>
<gene>
    <name evidence="2" type="ORF">H0235_007077</name>
</gene>
<dbReference type="EMBL" id="JACSDY010000005">
    <property type="protein sequence ID" value="KAF7427383.1"/>
    <property type="molecule type" value="Genomic_DNA"/>
</dbReference>
<reference evidence="2" key="1">
    <citation type="journal article" date="2020" name="G3 (Bethesda)">
        <title>High-Quality Assemblies for Three Invasive Social Wasps from the &lt;i&gt;Vespula&lt;/i&gt; Genus.</title>
        <authorList>
            <person name="Harrop T.W.R."/>
            <person name="Guhlin J."/>
            <person name="McLaughlin G.M."/>
            <person name="Permina E."/>
            <person name="Stockwell P."/>
            <person name="Gilligan J."/>
            <person name="Le Lec M.F."/>
            <person name="Gruber M.A.M."/>
            <person name="Quinn O."/>
            <person name="Lovegrove M."/>
            <person name="Duncan E.J."/>
            <person name="Remnant E.J."/>
            <person name="Van Eeckhoven J."/>
            <person name="Graham B."/>
            <person name="Knapp R.A."/>
            <person name="Langford K.W."/>
            <person name="Kronenberg Z."/>
            <person name="Press M.O."/>
            <person name="Eacker S.M."/>
            <person name="Wilson-Rankin E.E."/>
            <person name="Purcell J."/>
            <person name="Lester P.J."/>
            <person name="Dearden P.K."/>
        </authorList>
    </citation>
    <scope>NUCLEOTIDE SEQUENCE</scope>
    <source>
        <strain evidence="2">Volc-1</strain>
    </source>
</reference>
<comment type="caution">
    <text evidence="2">The sequence shown here is derived from an EMBL/GenBank/DDBJ whole genome shotgun (WGS) entry which is preliminary data.</text>
</comment>
<evidence type="ECO:0000256" key="1">
    <source>
        <dbReference type="SAM" id="MobiDB-lite"/>
    </source>
</evidence>
<evidence type="ECO:0000313" key="2">
    <source>
        <dbReference type="EMBL" id="KAF7427383.1"/>
    </source>
</evidence>
<name>A0A834UB99_VESPE</name>
<evidence type="ECO:0000313" key="3">
    <source>
        <dbReference type="Proteomes" id="UP000600918"/>
    </source>
</evidence>
<feature type="region of interest" description="Disordered" evidence="1">
    <location>
        <begin position="1"/>
        <end position="47"/>
    </location>
</feature>
<dbReference type="SUPFAM" id="SSF101447">
    <property type="entry name" value="Formin homology 2 domain (FH2 domain)"/>
    <property type="match status" value="1"/>
</dbReference>
<proteinExistence type="predicted"/>
<dbReference type="Proteomes" id="UP000600918">
    <property type="component" value="Unassembled WGS sequence"/>
</dbReference>
<organism evidence="2 3">
    <name type="scientific">Vespula pensylvanica</name>
    <name type="common">Western yellow jacket</name>
    <name type="synonym">Wasp</name>
    <dbReference type="NCBI Taxonomy" id="30213"/>
    <lineage>
        <taxon>Eukaryota</taxon>
        <taxon>Metazoa</taxon>
        <taxon>Ecdysozoa</taxon>
        <taxon>Arthropoda</taxon>
        <taxon>Hexapoda</taxon>
        <taxon>Insecta</taxon>
        <taxon>Pterygota</taxon>
        <taxon>Neoptera</taxon>
        <taxon>Endopterygota</taxon>
        <taxon>Hymenoptera</taxon>
        <taxon>Apocrita</taxon>
        <taxon>Aculeata</taxon>
        <taxon>Vespoidea</taxon>
        <taxon>Vespidae</taxon>
        <taxon>Vespinae</taxon>
        <taxon>Vespula</taxon>
    </lineage>
</organism>
<sequence>MVARQGAPRPPPPRRSNSRLLQPPPPPPPPPPPADNTTTDPGGRKDYIDFVPKCGPIIFETVSDIDLEEHEDTTSTAMYISKQPMQSTLSASRRAIYVAKTSNPSGAR</sequence>
<accession>A0A834UB99</accession>